<evidence type="ECO:0000313" key="2">
    <source>
        <dbReference type="Proteomes" id="UP000054477"/>
    </source>
</evidence>
<organism evidence="1 2">
    <name type="scientific">Laccaria amethystina LaAM-08-1</name>
    <dbReference type="NCBI Taxonomy" id="1095629"/>
    <lineage>
        <taxon>Eukaryota</taxon>
        <taxon>Fungi</taxon>
        <taxon>Dikarya</taxon>
        <taxon>Basidiomycota</taxon>
        <taxon>Agaricomycotina</taxon>
        <taxon>Agaricomycetes</taxon>
        <taxon>Agaricomycetidae</taxon>
        <taxon>Agaricales</taxon>
        <taxon>Agaricineae</taxon>
        <taxon>Hydnangiaceae</taxon>
        <taxon>Laccaria</taxon>
    </lineage>
</organism>
<accession>A0A0C9WSQ4</accession>
<evidence type="ECO:0000313" key="1">
    <source>
        <dbReference type="EMBL" id="KIJ91118.1"/>
    </source>
</evidence>
<sequence length="70" mass="8049">MREDPRSRISTRNIVFPKSPHYHPPILYAFTNEHWTSQATASSLPSSVLRFGLVQFLDPHPVQPQPQLIL</sequence>
<dbReference type="AlphaFoldDB" id="A0A0C9WSQ4"/>
<dbReference type="EMBL" id="KN839052">
    <property type="protein sequence ID" value="KIJ91118.1"/>
    <property type="molecule type" value="Genomic_DNA"/>
</dbReference>
<protein>
    <submittedName>
        <fullName evidence="1">Uncharacterized protein</fullName>
    </submittedName>
</protein>
<reference evidence="2" key="2">
    <citation type="submission" date="2015-01" db="EMBL/GenBank/DDBJ databases">
        <title>Evolutionary Origins and Diversification of the Mycorrhizal Mutualists.</title>
        <authorList>
            <consortium name="DOE Joint Genome Institute"/>
            <consortium name="Mycorrhizal Genomics Consortium"/>
            <person name="Kohler A."/>
            <person name="Kuo A."/>
            <person name="Nagy L.G."/>
            <person name="Floudas D."/>
            <person name="Copeland A."/>
            <person name="Barry K.W."/>
            <person name="Cichocki N."/>
            <person name="Veneault-Fourrey C."/>
            <person name="LaButti K."/>
            <person name="Lindquist E.A."/>
            <person name="Lipzen A."/>
            <person name="Lundell T."/>
            <person name="Morin E."/>
            <person name="Murat C."/>
            <person name="Riley R."/>
            <person name="Ohm R."/>
            <person name="Sun H."/>
            <person name="Tunlid A."/>
            <person name="Henrissat B."/>
            <person name="Grigoriev I.V."/>
            <person name="Hibbett D.S."/>
            <person name="Martin F."/>
        </authorList>
    </citation>
    <scope>NUCLEOTIDE SEQUENCE [LARGE SCALE GENOMIC DNA]</scope>
    <source>
        <strain evidence="2">LaAM-08-1</strain>
    </source>
</reference>
<name>A0A0C9WSQ4_9AGAR</name>
<dbReference type="Proteomes" id="UP000054477">
    <property type="component" value="Unassembled WGS sequence"/>
</dbReference>
<gene>
    <name evidence="1" type="ORF">K443DRAFT_14665</name>
</gene>
<proteinExistence type="predicted"/>
<dbReference type="HOGENOM" id="CLU_2758172_0_0_1"/>
<reference evidence="1 2" key="1">
    <citation type="submission" date="2014-04" db="EMBL/GenBank/DDBJ databases">
        <authorList>
            <consortium name="DOE Joint Genome Institute"/>
            <person name="Kuo A."/>
            <person name="Kohler A."/>
            <person name="Nagy L.G."/>
            <person name="Floudas D."/>
            <person name="Copeland A."/>
            <person name="Barry K.W."/>
            <person name="Cichocki N."/>
            <person name="Veneault-Fourrey C."/>
            <person name="LaButti K."/>
            <person name="Lindquist E.A."/>
            <person name="Lipzen A."/>
            <person name="Lundell T."/>
            <person name="Morin E."/>
            <person name="Murat C."/>
            <person name="Sun H."/>
            <person name="Tunlid A."/>
            <person name="Henrissat B."/>
            <person name="Grigoriev I.V."/>
            <person name="Hibbett D.S."/>
            <person name="Martin F."/>
            <person name="Nordberg H.P."/>
            <person name="Cantor M.N."/>
            <person name="Hua S.X."/>
        </authorList>
    </citation>
    <scope>NUCLEOTIDE SEQUENCE [LARGE SCALE GENOMIC DNA]</scope>
    <source>
        <strain evidence="1 2">LaAM-08-1</strain>
    </source>
</reference>
<keyword evidence="2" id="KW-1185">Reference proteome</keyword>